<sequence length="321" mass="35560">MTVYTTLELLKNGTIENKLFESVKNPWGGPDLTLADLLQGLLMTGDPEAVEAVRQTLKLSEKDFSHQLNQTANALGMFATEFTFPCNENTPCISTAQDMALLAESLYTHHAISRIWGASHSLTLPDGKILHTENFFLEKSPAITGVYVSPKRKHIASSAAVLSENPKGSDGRLRRLLVVSLNNNDRDSLRQEISSLLLRGYRDYETLKLYSDGDFVANVPIYKGEETDVRAVVPQTVFITMTTEQMLTAGAKALEVRVRYASPLIAPIKAGQYVGTLEIHAGLKLAQTIPLVAQSDVDEGNFWKRFRDTVRIALSQEILHQ</sequence>
<dbReference type="SUPFAM" id="SSF56601">
    <property type="entry name" value="beta-lactamase/transpeptidase-like"/>
    <property type="match status" value="1"/>
</dbReference>
<dbReference type="Gene3D" id="3.40.710.10">
    <property type="entry name" value="DD-peptidase/beta-lactamase superfamily"/>
    <property type="match status" value="1"/>
</dbReference>
<dbReference type="InterPro" id="IPR012338">
    <property type="entry name" value="Beta-lactam/transpept-like"/>
</dbReference>
<dbReference type="EMBL" id="ATCF01000038">
    <property type="protein sequence ID" value="EPD97484.1"/>
    <property type="molecule type" value="Genomic_DNA"/>
</dbReference>
<feature type="domain" description="Peptidase S11 D-Ala-D-Ala carboxypeptidase A C-terminal" evidence="2">
    <location>
        <begin position="204"/>
        <end position="299"/>
    </location>
</feature>
<comment type="caution">
    <text evidence="3">The sequence shown here is derived from an EMBL/GenBank/DDBJ whole genome shotgun (WGS) entry which is preliminary data.</text>
</comment>
<dbReference type="Proteomes" id="UP000014400">
    <property type="component" value="Unassembled WGS sequence"/>
</dbReference>
<evidence type="ECO:0000313" key="3">
    <source>
        <dbReference type="EMBL" id="EPD97484.1"/>
    </source>
</evidence>
<dbReference type="GO" id="GO:0006508">
    <property type="term" value="P:proteolysis"/>
    <property type="evidence" value="ECO:0007669"/>
    <property type="project" value="InterPro"/>
</dbReference>
<dbReference type="InterPro" id="IPR037167">
    <property type="entry name" value="Peptidase_S11_C_sf"/>
</dbReference>
<dbReference type="Pfam" id="PF07943">
    <property type="entry name" value="PBP5_C"/>
    <property type="match status" value="1"/>
</dbReference>
<dbReference type="Pfam" id="PF00768">
    <property type="entry name" value="Peptidase_S11"/>
    <property type="match status" value="1"/>
</dbReference>
<reference evidence="3 4" key="1">
    <citation type="submission" date="2013-04" db="EMBL/GenBank/DDBJ databases">
        <title>The Genome Sequence of Sutterella wadsworthensis HGA0223.</title>
        <authorList>
            <consortium name="The Broad Institute Genomics Platform"/>
            <person name="Earl A."/>
            <person name="Ward D."/>
            <person name="Feldgarden M."/>
            <person name="Gevers D."/>
            <person name="Schmidt T.M."/>
            <person name="Dover J."/>
            <person name="Dai D."/>
            <person name="Walker B."/>
            <person name="Young S."/>
            <person name="Zeng Q."/>
            <person name="Gargeya S."/>
            <person name="Fitzgerald M."/>
            <person name="Haas B."/>
            <person name="Abouelleil A."/>
            <person name="Allen A.W."/>
            <person name="Alvarado L."/>
            <person name="Arachchi H.M."/>
            <person name="Berlin A.M."/>
            <person name="Chapman S.B."/>
            <person name="Gainer-Dewar J."/>
            <person name="Goldberg J."/>
            <person name="Griggs A."/>
            <person name="Gujja S."/>
            <person name="Hansen M."/>
            <person name="Howarth C."/>
            <person name="Imamovic A."/>
            <person name="Ireland A."/>
            <person name="Larimer J."/>
            <person name="McCowan C."/>
            <person name="Murphy C."/>
            <person name="Pearson M."/>
            <person name="Poon T.W."/>
            <person name="Priest M."/>
            <person name="Roberts A."/>
            <person name="Saif S."/>
            <person name="Shea T."/>
            <person name="Sisk P."/>
            <person name="Sykes S."/>
            <person name="Wortman J."/>
            <person name="Nusbaum C."/>
            <person name="Birren B."/>
        </authorList>
    </citation>
    <scope>NUCLEOTIDE SEQUENCE [LARGE SCALE GENOMIC DNA]</scope>
    <source>
        <strain evidence="3 4">HGA0223</strain>
    </source>
</reference>
<name>S3C9S0_9BURK</name>
<dbReference type="PATRIC" id="fig|1203554.3.peg.2403"/>
<proteinExistence type="predicted"/>
<keyword evidence="4" id="KW-1185">Reference proteome</keyword>
<dbReference type="SUPFAM" id="SSF69189">
    <property type="entry name" value="Penicillin-binding protein associated domain"/>
    <property type="match status" value="1"/>
</dbReference>
<dbReference type="HOGENOM" id="CLU_027070_8_1_4"/>
<evidence type="ECO:0000313" key="4">
    <source>
        <dbReference type="Proteomes" id="UP000014400"/>
    </source>
</evidence>
<dbReference type="InterPro" id="IPR001967">
    <property type="entry name" value="Peptidase_S11_N"/>
</dbReference>
<dbReference type="Gene3D" id="2.60.410.10">
    <property type="entry name" value="D-Ala-D-Ala carboxypeptidase, C-terminal domain"/>
    <property type="match status" value="1"/>
</dbReference>
<gene>
    <name evidence="3" type="ORF">HMPREF1476_02320</name>
</gene>
<dbReference type="eggNOG" id="COG1686">
    <property type="taxonomic scope" value="Bacteria"/>
</dbReference>
<dbReference type="InterPro" id="IPR012907">
    <property type="entry name" value="Peptidase_S11_C"/>
</dbReference>
<dbReference type="SMART" id="SM00936">
    <property type="entry name" value="PBP5_C"/>
    <property type="match status" value="1"/>
</dbReference>
<protein>
    <recommendedName>
        <fullName evidence="2">Peptidase S11 D-Ala-D-Ala carboxypeptidase A C-terminal domain-containing protein</fullName>
    </recommendedName>
</protein>
<dbReference type="STRING" id="1203554.HMPREF1476_02320"/>
<evidence type="ECO:0000259" key="2">
    <source>
        <dbReference type="SMART" id="SM00936"/>
    </source>
</evidence>
<evidence type="ECO:0000256" key="1">
    <source>
        <dbReference type="ARBA" id="ARBA00003217"/>
    </source>
</evidence>
<accession>S3C9S0</accession>
<dbReference type="InterPro" id="IPR015956">
    <property type="entry name" value="Peniciliin-bd_prot_C_sf"/>
</dbReference>
<dbReference type="AlphaFoldDB" id="S3C9S0"/>
<comment type="function">
    <text evidence="1">Removes C-terminal D-alanyl residues from sugar-peptide cell wall precursors.</text>
</comment>
<dbReference type="GO" id="GO:0009002">
    <property type="term" value="F:serine-type D-Ala-D-Ala carboxypeptidase activity"/>
    <property type="evidence" value="ECO:0007669"/>
    <property type="project" value="InterPro"/>
</dbReference>
<organism evidence="3 4">
    <name type="scientific">Sutterella wadsworthensis HGA0223</name>
    <dbReference type="NCBI Taxonomy" id="1203554"/>
    <lineage>
        <taxon>Bacteria</taxon>
        <taxon>Pseudomonadati</taxon>
        <taxon>Pseudomonadota</taxon>
        <taxon>Betaproteobacteria</taxon>
        <taxon>Burkholderiales</taxon>
        <taxon>Sutterellaceae</taxon>
        <taxon>Sutterella</taxon>
    </lineage>
</organism>